<protein>
    <recommendedName>
        <fullName evidence="1">GyrI-like small molecule binding domain-containing protein</fullName>
    </recommendedName>
</protein>
<dbReference type="InterPro" id="IPR008319">
    <property type="entry name" value="GyrI-like_CCH_Lin2189-like"/>
</dbReference>
<gene>
    <name evidence="2" type="ORF">SPIRO4BDMA_50658</name>
</gene>
<name>A0A3P3XT81_9SPIR</name>
<evidence type="ECO:0000259" key="1">
    <source>
        <dbReference type="Pfam" id="PF06445"/>
    </source>
</evidence>
<dbReference type="AlphaFoldDB" id="A0A3P3XT81"/>
<dbReference type="InterPro" id="IPR029442">
    <property type="entry name" value="GyrI-like"/>
</dbReference>
<dbReference type="Pfam" id="PF06445">
    <property type="entry name" value="GyrI-like"/>
    <property type="match status" value="1"/>
</dbReference>
<proteinExistence type="predicted"/>
<organism evidence="2">
    <name type="scientific">uncultured spirochete</name>
    <dbReference type="NCBI Taxonomy" id="156406"/>
    <lineage>
        <taxon>Bacteria</taxon>
        <taxon>Pseudomonadati</taxon>
        <taxon>Spirochaetota</taxon>
        <taxon>Spirochaetia</taxon>
        <taxon>Spirochaetales</taxon>
        <taxon>environmental samples</taxon>
    </lineage>
</organism>
<dbReference type="EMBL" id="FWDO01000005">
    <property type="protein sequence ID" value="SLM19143.1"/>
    <property type="molecule type" value="Genomic_DNA"/>
</dbReference>
<evidence type="ECO:0000313" key="2">
    <source>
        <dbReference type="EMBL" id="SLM19143.1"/>
    </source>
</evidence>
<dbReference type="InterPro" id="IPR011256">
    <property type="entry name" value="Reg_factor_effector_dom_sf"/>
</dbReference>
<accession>A0A3P3XT81</accession>
<dbReference type="SUPFAM" id="SSF55136">
    <property type="entry name" value="Probable bacterial effector-binding domain"/>
    <property type="match status" value="1"/>
</dbReference>
<reference evidence="2" key="1">
    <citation type="submission" date="2017-02" db="EMBL/GenBank/DDBJ databases">
        <authorList>
            <person name="Regsiter A."/>
            <person name="William W."/>
        </authorList>
    </citation>
    <scope>NUCLEOTIDE SEQUENCE</scope>
    <source>
        <strain evidence="2">BdmA 4</strain>
    </source>
</reference>
<feature type="domain" description="GyrI-like small molecule binding" evidence="1">
    <location>
        <begin position="18"/>
        <end position="206"/>
    </location>
</feature>
<sequence>MKLDWKKGEKIYYLPKEQPELIDIPEFKYFTVRGRGNPNDPFFAEYISVLYSLSYAIKMSPKQNCAPPDYVEYTVYPLEGVWDLTEEGRNDYRGTLDKNKLLFTLMIRQPGFVTEEYAAETIEKTKRKKPDKLLEEVHFERMLEGKCIQMLHIGGYDAEPASFRMMEEYAKSLHLERINRQHKEIYLSDPGRVEKNELKTVLRFRVQ</sequence>
<dbReference type="Gene3D" id="3.20.80.10">
    <property type="entry name" value="Regulatory factor, effector binding domain"/>
    <property type="match status" value="1"/>
</dbReference>
<dbReference type="PIRSF" id="PIRSF031644">
    <property type="entry name" value="UCP031644"/>
    <property type="match status" value="1"/>
</dbReference>